<dbReference type="AlphaFoldDB" id="A0A0L0MFH3"/>
<gene>
    <name evidence="1" type="ORF">BVER_03016c</name>
</gene>
<proteinExistence type="predicted"/>
<sequence>MQVDEYKGYLLYGHSIEQPTGYAASGTVMRDGRVVESSGILEIFAVDEEALAAGLAWAREWVDGHA</sequence>
<reference evidence="2" key="1">
    <citation type="submission" date="2015-06" db="EMBL/GenBank/DDBJ databases">
        <title>Comparative genomics of Burkholderia leaf nodule symbionts.</title>
        <authorList>
            <person name="Carlier A."/>
            <person name="Eberl L."/>
            <person name="Pinto-Carbo M."/>
        </authorList>
    </citation>
    <scope>NUCLEOTIDE SEQUENCE [LARGE SCALE GENOMIC DNA]</scope>
    <source>
        <strain evidence="2">UZHbot4</strain>
    </source>
</reference>
<comment type="caution">
    <text evidence="1">The sequence shown here is derived from an EMBL/GenBank/DDBJ whole genome shotgun (WGS) entry which is preliminary data.</text>
</comment>
<dbReference type="EMBL" id="LFJJ01000034">
    <property type="protein sequence ID" value="KND61056.1"/>
    <property type="molecule type" value="Genomic_DNA"/>
</dbReference>
<dbReference type="RefSeq" id="WP_050453034.1">
    <property type="nucleotide sequence ID" value="NZ_LFJJ01000034.1"/>
</dbReference>
<dbReference type="OrthoDB" id="8967235at2"/>
<organism evidence="1 2">
    <name type="scientific">Candidatus Burkholderia verschuerenii</name>
    <dbReference type="NCBI Taxonomy" id="242163"/>
    <lineage>
        <taxon>Bacteria</taxon>
        <taxon>Pseudomonadati</taxon>
        <taxon>Pseudomonadota</taxon>
        <taxon>Betaproteobacteria</taxon>
        <taxon>Burkholderiales</taxon>
        <taxon>Burkholderiaceae</taxon>
        <taxon>Burkholderia</taxon>
    </lineage>
</organism>
<evidence type="ECO:0000313" key="1">
    <source>
        <dbReference type="EMBL" id="KND61056.1"/>
    </source>
</evidence>
<evidence type="ECO:0000313" key="2">
    <source>
        <dbReference type="Proteomes" id="UP000036959"/>
    </source>
</evidence>
<keyword evidence="2" id="KW-1185">Reference proteome</keyword>
<name>A0A0L0MFH3_9BURK</name>
<protein>
    <submittedName>
        <fullName evidence="1">Uncharacterized protein</fullName>
    </submittedName>
</protein>
<dbReference type="PATRIC" id="fig|242163.4.peg.4602"/>
<accession>A0A0L0MFH3</accession>
<dbReference type="Proteomes" id="UP000036959">
    <property type="component" value="Unassembled WGS sequence"/>
</dbReference>